<evidence type="ECO:0000313" key="6">
    <source>
        <dbReference type="EMBL" id="CAA9345349.1"/>
    </source>
</evidence>
<dbReference type="EMBL" id="CADCUB010000126">
    <property type="protein sequence ID" value="CAA9345349.1"/>
    <property type="molecule type" value="Genomic_DNA"/>
</dbReference>
<dbReference type="PANTHER" id="PTHR42681">
    <property type="entry name" value="MALONYL-COA-ACYL CARRIER PROTEIN TRANSACYLASE, MITOCHONDRIAL"/>
    <property type="match status" value="1"/>
</dbReference>
<evidence type="ECO:0000256" key="4">
    <source>
        <dbReference type="ARBA" id="ARBA00048462"/>
    </source>
</evidence>
<dbReference type="InterPro" id="IPR001227">
    <property type="entry name" value="Ac_transferase_dom_sf"/>
</dbReference>
<evidence type="ECO:0000256" key="3">
    <source>
        <dbReference type="ARBA" id="ARBA00023315"/>
    </source>
</evidence>
<organism evidence="6">
    <name type="scientific">uncultured Frankineae bacterium</name>
    <dbReference type="NCBI Taxonomy" id="437475"/>
    <lineage>
        <taxon>Bacteria</taxon>
        <taxon>Bacillati</taxon>
        <taxon>Actinomycetota</taxon>
        <taxon>Actinomycetes</taxon>
        <taxon>Frankiales</taxon>
        <taxon>environmental samples</taxon>
    </lineage>
</organism>
<keyword evidence="3 6" id="KW-0012">Acyltransferase</keyword>
<dbReference type="PANTHER" id="PTHR42681:SF1">
    <property type="entry name" value="MALONYL-COA-ACYL CARRIER PROTEIN TRANSACYLASE, MITOCHONDRIAL"/>
    <property type="match status" value="1"/>
</dbReference>
<dbReference type="EC" id="2.3.1.39" evidence="1"/>
<dbReference type="SMART" id="SM00827">
    <property type="entry name" value="PKS_AT"/>
    <property type="match status" value="1"/>
</dbReference>
<sequence length="275" mass="27495">MLEPWLELPGASDTVQRWSERTGLDLLALGTSASAEQVRGTDVAQPLLTCVALLSGRALLGGGLPDVVCGHSVGELSALALAGVLTDDDAVALAAGRGALMAQAAAARPTTMAAVLGGTLDEADLTAAGLEVATVNVPGQVVVGGPVEALQAWTPPTGARVRPLDVAGAFHTSAMAPAVDGFRALVDATPASDALCDVVANADGAVLRDGRELMGRLVGQLTRPVRFDLCLQALSGASDAVELAPAGVLAGMAKRALPGVVVTALKTPADLPVHA</sequence>
<evidence type="ECO:0000256" key="1">
    <source>
        <dbReference type="ARBA" id="ARBA00013258"/>
    </source>
</evidence>
<dbReference type="GO" id="GO:0006633">
    <property type="term" value="P:fatty acid biosynthetic process"/>
    <property type="evidence" value="ECO:0007669"/>
    <property type="project" value="TreeGrafter"/>
</dbReference>
<proteinExistence type="predicted"/>
<dbReference type="AlphaFoldDB" id="A0A6J4M1B1"/>
<evidence type="ECO:0000259" key="5">
    <source>
        <dbReference type="SMART" id="SM00827"/>
    </source>
</evidence>
<name>A0A6J4M1B1_9ACTN</name>
<keyword evidence="2 6" id="KW-0808">Transferase</keyword>
<comment type="catalytic activity">
    <reaction evidence="4">
        <text>holo-[ACP] + malonyl-CoA = malonyl-[ACP] + CoA</text>
        <dbReference type="Rhea" id="RHEA:41792"/>
        <dbReference type="Rhea" id="RHEA-COMP:9623"/>
        <dbReference type="Rhea" id="RHEA-COMP:9685"/>
        <dbReference type="ChEBI" id="CHEBI:57287"/>
        <dbReference type="ChEBI" id="CHEBI:57384"/>
        <dbReference type="ChEBI" id="CHEBI:64479"/>
        <dbReference type="ChEBI" id="CHEBI:78449"/>
        <dbReference type="EC" id="2.3.1.39"/>
    </reaction>
</comment>
<dbReference type="InterPro" id="IPR016036">
    <property type="entry name" value="Malonyl_transacylase_ACP-bd"/>
</dbReference>
<dbReference type="Pfam" id="PF00698">
    <property type="entry name" value="Acyl_transf_1"/>
    <property type="match status" value="1"/>
</dbReference>
<dbReference type="SUPFAM" id="SSF52151">
    <property type="entry name" value="FabD/lysophospholipase-like"/>
    <property type="match status" value="1"/>
</dbReference>
<reference evidence="6" key="1">
    <citation type="submission" date="2020-02" db="EMBL/GenBank/DDBJ databases">
        <authorList>
            <person name="Meier V. D."/>
        </authorList>
    </citation>
    <scope>NUCLEOTIDE SEQUENCE</scope>
    <source>
        <strain evidence="6">AVDCRST_MAG07</strain>
    </source>
</reference>
<evidence type="ECO:0000256" key="2">
    <source>
        <dbReference type="ARBA" id="ARBA00022679"/>
    </source>
</evidence>
<dbReference type="Gene3D" id="3.30.70.250">
    <property type="entry name" value="Malonyl-CoA ACP transacylase, ACP-binding"/>
    <property type="match status" value="1"/>
</dbReference>
<accession>A0A6J4M1B1</accession>
<dbReference type="Gene3D" id="3.40.366.10">
    <property type="entry name" value="Malonyl-Coenzyme A Acyl Carrier Protein, domain 2"/>
    <property type="match status" value="1"/>
</dbReference>
<gene>
    <name evidence="6" type="ORF">AVDCRST_MAG07-2637</name>
</gene>
<feature type="domain" description="Malonyl-CoA:ACP transacylase (MAT)" evidence="5">
    <location>
        <begin position="6"/>
        <end position="269"/>
    </location>
</feature>
<dbReference type="InterPro" id="IPR014043">
    <property type="entry name" value="Acyl_transferase_dom"/>
</dbReference>
<dbReference type="InterPro" id="IPR016035">
    <property type="entry name" value="Acyl_Trfase/lysoPLipase"/>
</dbReference>
<protein>
    <recommendedName>
        <fullName evidence="1">[acyl-carrier-protein] S-malonyltransferase</fullName>
        <ecNumber evidence="1">2.3.1.39</ecNumber>
    </recommendedName>
</protein>
<dbReference type="GO" id="GO:0005829">
    <property type="term" value="C:cytosol"/>
    <property type="evidence" value="ECO:0007669"/>
    <property type="project" value="TreeGrafter"/>
</dbReference>
<dbReference type="GO" id="GO:0004314">
    <property type="term" value="F:[acyl-carrier-protein] S-malonyltransferase activity"/>
    <property type="evidence" value="ECO:0007669"/>
    <property type="project" value="UniProtKB-EC"/>
</dbReference>
<dbReference type="SUPFAM" id="SSF55048">
    <property type="entry name" value="Probable ACP-binding domain of malonyl-CoA ACP transacylase"/>
    <property type="match status" value="1"/>
</dbReference>
<dbReference type="InterPro" id="IPR050858">
    <property type="entry name" value="Mal-CoA-ACP_Trans/PKS_FabD"/>
</dbReference>